<organism evidence="1 2">
    <name type="scientific">Ectopseudomonas toyotomiensis</name>
    <dbReference type="NCBI Taxonomy" id="554344"/>
    <lineage>
        <taxon>Bacteria</taxon>
        <taxon>Pseudomonadati</taxon>
        <taxon>Pseudomonadota</taxon>
        <taxon>Gammaproteobacteria</taxon>
        <taxon>Pseudomonadales</taxon>
        <taxon>Pseudomonadaceae</taxon>
        <taxon>Ectopseudomonas</taxon>
    </lineage>
</organism>
<reference evidence="1" key="1">
    <citation type="submission" date="2022-09" db="EMBL/GenBank/DDBJ databases">
        <title>Intensive care unit water sources are persistently colonized with multi-drug resistant bacteria and are the site of extensive horizontal gene transfer of antibiotic resistance genes.</title>
        <authorList>
            <person name="Diorio-Toth L."/>
        </authorList>
    </citation>
    <scope>NUCLEOTIDE SEQUENCE</scope>
    <source>
        <strain evidence="1">GD03863</strain>
    </source>
</reference>
<dbReference type="RefSeq" id="WP_196455982.1">
    <property type="nucleotide sequence ID" value="NZ_JACFYY010000001.1"/>
</dbReference>
<dbReference type="Proteomes" id="UP001161137">
    <property type="component" value="Unassembled WGS sequence"/>
</dbReference>
<dbReference type="SUPFAM" id="SSF56024">
    <property type="entry name" value="Phospholipase D/nuclease"/>
    <property type="match status" value="1"/>
</dbReference>
<accession>A0AA42LJR4</accession>
<name>A0AA42LJR4_9GAMM</name>
<evidence type="ECO:0000313" key="2">
    <source>
        <dbReference type="Proteomes" id="UP001161137"/>
    </source>
</evidence>
<gene>
    <name evidence="1" type="ORF">N5D41_01580</name>
</gene>
<dbReference type="AlphaFoldDB" id="A0AA42LJR4"/>
<sequence length="232" mass="25834">MTPHILLEKLKALLQSMPPLEGRGQYSNEQYSWLGQANALMHEWDEIKSIPFKSAVNGMLHNLNRSGNFGVVVAFIHDVIARVENSLPQEADQVFGPGAAYDFFRALNDLVSTAKTQLWVVDPYLDAEVFDGYMQALNPGISARLLTAKYLNNVRVAAEKYQAQFGSAIEIRSSNDIHDRVIFVDHDQCWVLGASIKDAALKKPTYLAPVSTDVAIEKRKLYEAIWAAGTPI</sequence>
<dbReference type="EMBL" id="JAOCDH010000001">
    <property type="protein sequence ID" value="MDH0700173.1"/>
    <property type="molecule type" value="Genomic_DNA"/>
</dbReference>
<protein>
    <submittedName>
        <fullName evidence="1">Uncharacterized protein</fullName>
    </submittedName>
</protein>
<comment type="caution">
    <text evidence="1">The sequence shown here is derived from an EMBL/GenBank/DDBJ whole genome shotgun (WGS) entry which is preliminary data.</text>
</comment>
<evidence type="ECO:0000313" key="1">
    <source>
        <dbReference type="EMBL" id="MDH0700173.1"/>
    </source>
</evidence>
<proteinExistence type="predicted"/>